<feature type="compositionally biased region" description="Basic and acidic residues" evidence="2">
    <location>
        <begin position="545"/>
        <end position="558"/>
    </location>
</feature>
<proteinExistence type="predicted"/>
<evidence type="ECO:0000256" key="2">
    <source>
        <dbReference type="SAM" id="MobiDB-lite"/>
    </source>
</evidence>
<comment type="caution">
    <text evidence="3">The sequence shown here is derived from an EMBL/GenBank/DDBJ whole genome shotgun (WGS) entry which is preliminary data.</text>
</comment>
<evidence type="ECO:0000313" key="3">
    <source>
        <dbReference type="EMBL" id="OEH76567.1"/>
    </source>
</evidence>
<keyword evidence="4" id="KW-1185">Reference proteome</keyword>
<evidence type="ECO:0000313" key="4">
    <source>
        <dbReference type="Proteomes" id="UP000095192"/>
    </source>
</evidence>
<keyword evidence="1" id="KW-0175">Coiled coil</keyword>
<dbReference type="VEuPathDB" id="ToxoDB:LOC34620673"/>
<feature type="region of interest" description="Disordered" evidence="2">
    <location>
        <begin position="16"/>
        <end position="39"/>
    </location>
</feature>
<evidence type="ECO:0000256" key="1">
    <source>
        <dbReference type="SAM" id="Coils"/>
    </source>
</evidence>
<feature type="coiled-coil region" evidence="1">
    <location>
        <begin position="223"/>
        <end position="278"/>
    </location>
</feature>
<reference evidence="3 4" key="1">
    <citation type="journal article" date="2016" name="BMC Genomics">
        <title>Comparative genomics reveals Cyclospora cayetanensis possesses coccidia-like metabolism and invasion components but unique surface antigens.</title>
        <authorList>
            <person name="Liu S."/>
            <person name="Wang L."/>
            <person name="Zheng H."/>
            <person name="Xu Z."/>
            <person name="Roellig D.M."/>
            <person name="Li N."/>
            <person name="Frace M.A."/>
            <person name="Tang K."/>
            <person name="Arrowood M.J."/>
            <person name="Moss D.M."/>
            <person name="Zhang L."/>
            <person name="Feng Y."/>
            <person name="Xiao L."/>
        </authorList>
    </citation>
    <scope>NUCLEOTIDE SEQUENCE [LARGE SCALE GENOMIC DNA]</scope>
    <source>
        <strain evidence="3 4">CHN_HEN01</strain>
    </source>
</reference>
<accession>A0A1D3CZD6</accession>
<protein>
    <submittedName>
        <fullName evidence="3">Uncharacterized protein</fullName>
    </submittedName>
</protein>
<dbReference type="AlphaFoldDB" id="A0A1D3CZD6"/>
<dbReference type="Proteomes" id="UP000095192">
    <property type="component" value="Unassembled WGS sequence"/>
</dbReference>
<dbReference type="EMBL" id="JROU02001413">
    <property type="protein sequence ID" value="OEH76567.1"/>
    <property type="molecule type" value="Genomic_DNA"/>
</dbReference>
<gene>
    <name evidence="3" type="ORF">cyc_04091</name>
</gene>
<dbReference type="VEuPathDB" id="ToxoDB:cyc_04091"/>
<dbReference type="InParanoid" id="A0A1D3CZD6"/>
<organism evidence="3 4">
    <name type="scientific">Cyclospora cayetanensis</name>
    <dbReference type="NCBI Taxonomy" id="88456"/>
    <lineage>
        <taxon>Eukaryota</taxon>
        <taxon>Sar</taxon>
        <taxon>Alveolata</taxon>
        <taxon>Apicomplexa</taxon>
        <taxon>Conoidasida</taxon>
        <taxon>Coccidia</taxon>
        <taxon>Eucoccidiorida</taxon>
        <taxon>Eimeriorina</taxon>
        <taxon>Eimeriidae</taxon>
        <taxon>Cyclospora</taxon>
    </lineage>
</organism>
<sequence>MMVPLCFSELQGAHNAQARRPEASAKELQAGTPPSTTRIRAPVRGPRPQLLTFLDQLRRTFSSNKCRRKVLQIRYYQNKKGEAASLPMARVLPSSIHRSYQESPLTRFPLARPLGATMYTSVPSRGIPLPQQTSHPTQLHQRKARSSAAYGVSCLSPKGFAAAPPVGSACHINGGTSCCATAAASTAADGAAAHIGGNSITTVGGAMLKRLEADCERASRGTRQRAEEFAKFIDRQMAELEELATESARLQAEVKELNTKTEQNLQEVEALLEEDKASCPQFMVVSRQDLHARKEWRSRVDAYKFTHGIRIHQQRGKPFTRICFLGLYKELAQLECHLDVSLEDQSCQEPTGSHKGLSGAASDLIAVSEADIQCIHDPKNASPPYAPAFLVSDCMYLDLEFALALVRGSTLILSLDSMLSFSRLCLHLILAKPLLPPLCPRNPHLAAAAPVSSATAAHDCIAIPLPFWDVPVMYSLARVLFDLFFLCDSVVGAWPEAPLSELCALYAEGRVSFTALVSHSRLIFKAQLTRMSHAQKLVALHEQQRQRQAEEKQEEAHKLQHQIHTGPLLSDD</sequence>
<feature type="region of interest" description="Disordered" evidence="2">
    <location>
        <begin position="545"/>
        <end position="572"/>
    </location>
</feature>
<name>A0A1D3CZD6_9EIME</name>